<evidence type="ECO:0000256" key="11">
    <source>
        <dbReference type="ARBA" id="ARBA00022884"/>
    </source>
</evidence>
<protein>
    <recommendedName>
        <fullName evidence="18">Small ribosomal subunit protein mS39</fullName>
        <ecNumber evidence="4">6.1.1.11</ecNumber>
    </recommendedName>
    <alternativeName>
        <fullName evidence="17">Seryl-tRNA synthetase</fullName>
    </alternativeName>
</protein>
<evidence type="ECO:0000256" key="12">
    <source>
        <dbReference type="ARBA" id="ARBA00022946"/>
    </source>
</evidence>
<keyword evidence="16" id="KW-0687">Ribonucleoprotein</keyword>
<keyword evidence="13" id="KW-0689">Ribosomal protein</keyword>
<keyword evidence="9" id="KW-0067">ATP-binding</keyword>
<dbReference type="Gene3D" id="3.30.930.10">
    <property type="entry name" value="Bira Bifunctional Protein, Domain 2"/>
    <property type="match status" value="1"/>
</dbReference>
<evidence type="ECO:0000256" key="6">
    <source>
        <dbReference type="ARBA" id="ARBA00022730"/>
    </source>
</evidence>
<evidence type="ECO:0000256" key="15">
    <source>
        <dbReference type="ARBA" id="ARBA00023146"/>
    </source>
</evidence>
<organism evidence="21 22">
    <name type="scientific">Trichinella pseudospiralis</name>
    <name type="common">Parasitic roundworm</name>
    <dbReference type="NCBI Taxonomy" id="6337"/>
    <lineage>
        <taxon>Eukaryota</taxon>
        <taxon>Metazoa</taxon>
        <taxon>Ecdysozoa</taxon>
        <taxon>Nematoda</taxon>
        <taxon>Enoplea</taxon>
        <taxon>Dorylaimia</taxon>
        <taxon>Trichinellida</taxon>
        <taxon>Trichinellidae</taxon>
        <taxon>Trichinella</taxon>
    </lineage>
</organism>
<evidence type="ECO:0000256" key="17">
    <source>
        <dbReference type="ARBA" id="ARBA00031113"/>
    </source>
</evidence>
<sequence length="1023" mass="117989">MILRLDTLRCFIIRRCSTFVQKSGTAAVSSENGLVIPDRIPRSHTDLLKSLASTVKDDPTAGHYAFMDDPYLIPSSNAAKKSYLLGKYSGKNAARYFAREFPTLFMLDYDEPRLNAFRPQKLPVEENGFTEEDLIDRMRKIHVQAAIVVYENAVKKRVQISQETLLAFLEFLCYYNATQPNLEISAERRWFESDFHEISSKNWKDRGLAEKIFQAIQPETARAYAAIITGLLKYNSHSKAEEMFRKMKEASLKPDIDLYNAMLDAAWQLRTDNKERWQYCLQLLNEMRDDDIQPDVQTFNTLLWTLKSMRFWKFSPKHAMEVYQEMLHLDLEPTLATYLCLVEIFFNSRDFEHLAEQIISRLRGKSLKAENKQDELFFPKIMQRCCENAQSVETADCIHEILTFENNAACIVSFQAETVYYENYLTLVARHGSSFEEFFKYYDRFVPRNYSPNARMFRELLHLVDSTGSYEHLTRIWSEMLLHGYVTARNDDLLLELLTLVTSDFAASSAFERCKADLAKLSWNTYNSILNSREKVDANVMALLSLVSAQTAGNEEEAWKVIIRSLFFALEHTVVQVVGEEVGLAKERVQGKPSVDVLEKLLSLLNSTDNPVLPELDFDRLLNPENLTSIRENIRCRKQVGDIDQLHHLWNSLKTVIEEKNQTMTKDELTSMWDQFYEEALLIPNDTHPEAPVGDESVAKIIHTNGSKPTFTFKPLFGEDIAVKFKILWQDVGFCCGEKAYFLYNQLAILELALIQFCRDRLRSSGFEEVVVPDVIPKRIVENCGLMNRTDKEIVYSIRGLPNWTLSGTAEMGLASFIENRIFNVNEMPKKFFSVSRCFRPEVATGKLSKGLYRVHEFTKVEMFICTANETGLESNTSHLEILEMQKSLFSELNLHFNVLEMPTEELGASAFRKFDIESWFPGRDCYGEISSASNCTDYQSRRLLTKYKSSDGNLKFVHTVNGTACALSRTLIAMLEQFQCKNRQVNIPNFLLDYVSVEMKRQYAERKPLSLLRINPKTVFEC</sequence>
<keyword evidence="12" id="KW-0809">Transit peptide</keyword>
<dbReference type="InterPro" id="IPR002314">
    <property type="entry name" value="aa-tRNA-synt_IIb"/>
</dbReference>
<name>A0A0V1G4N9_TRIPS</name>
<reference evidence="21 22" key="1">
    <citation type="submission" date="2015-01" db="EMBL/GenBank/DDBJ databases">
        <title>Evolution of Trichinella species and genotypes.</title>
        <authorList>
            <person name="Korhonen P.K."/>
            <person name="Edoardo P."/>
            <person name="Giuseppe L.R."/>
            <person name="Gasser R.B."/>
        </authorList>
    </citation>
    <scope>NUCLEOTIDE SEQUENCE [LARGE SCALE GENOMIC DNA]</scope>
    <source>
        <strain evidence="21">ISS470</strain>
    </source>
</reference>
<dbReference type="EC" id="6.1.1.11" evidence="4"/>
<keyword evidence="7" id="KW-0677">Repeat</keyword>
<evidence type="ECO:0000256" key="4">
    <source>
        <dbReference type="ARBA" id="ARBA00012840"/>
    </source>
</evidence>
<dbReference type="InterPro" id="IPR045864">
    <property type="entry name" value="aa-tRNA-synth_II/BPL/LPL"/>
</dbReference>
<dbReference type="GO" id="GO:0006434">
    <property type="term" value="P:seryl-tRNA aminoacylation"/>
    <property type="evidence" value="ECO:0007669"/>
    <property type="project" value="InterPro"/>
</dbReference>
<evidence type="ECO:0000256" key="14">
    <source>
        <dbReference type="ARBA" id="ARBA00023128"/>
    </source>
</evidence>
<comment type="subcellular location">
    <subcellularLocation>
        <location evidence="1">Mitochondrion</location>
    </subcellularLocation>
</comment>
<dbReference type="PANTHER" id="PTHR16276">
    <property type="entry name" value="PENTATRICOPEPTIDE REPEAT DOMAIN-CONTAINING PROTEIN 3"/>
    <property type="match status" value="1"/>
</dbReference>
<evidence type="ECO:0000256" key="2">
    <source>
        <dbReference type="ARBA" id="ARBA00008551"/>
    </source>
</evidence>
<dbReference type="InterPro" id="IPR037387">
    <property type="entry name" value="PTCD3"/>
</dbReference>
<dbReference type="InterPro" id="IPR055063">
    <property type="entry name" value="Rib_mS39_PPR"/>
</dbReference>
<proteinExistence type="inferred from homology"/>
<evidence type="ECO:0000256" key="16">
    <source>
        <dbReference type="ARBA" id="ARBA00023274"/>
    </source>
</evidence>
<keyword evidence="22" id="KW-1185">Reference proteome</keyword>
<dbReference type="PROSITE" id="PS50862">
    <property type="entry name" value="AA_TRNA_LIGASE_II"/>
    <property type="match status" value="1"/>
</dbReference>
<dbReference type="GO" id="GO:0032543">
    <property type="term" value="P:mitochondrial translation"/>
    <property type="evidence" value="ECO:0007669"/>
    <property type="project" value="InterPro"/>
</dbReference>
<dbReference type="Pfam" id="PF00587">
    <property type="entry name" value="tRNA-synt_2b"/>
    <property type="match status" value="1"/>
</dbReference>
<dbReference type="GO" id="GO:0019843">
    <property type="term" value="F:rRNA binding"/>
    <property type="evidence" value="ECO:0007669"/>
    <property type="project" value="UniProtKB-KW"/>
</dbReference>
<dbReference type="GO" id="GO:0005840">
    <property type="term" value="C:ribosome"/>
    <property type="evidence" value="ECO:0007669"/>
    <property type="project" value="UniProtKB-KW"/>
</dbReference>
<dbReference type="InterPro" id="IPR011990">
    <property type="entry name" value="TPR-like_helical_dom_sf"/>
</dbReference>
<comment type="caution">
    <text evidence="21">The sequence shown here is derived from an EMBL/GenBank/DDBJ whole genome shotgun (WGS) entry which is preliminary data.</text>
</comment>
<dbReference type="NCBIfam" id="TIGR00756">
    <property type="entry name" value="PPR"/>
    <property type="match status" value="1"/>
</dbReference>
<keyword evidence="11" id="KW-0694">RNA-binding</keyword>
<evidence type="ECO:0000256" key="19">
    <source>
        <dbReference type="PROSITE-ProRule" id="PRU00708"/>
    </source>
</evidence>
<dbReference type="InterPro" id="IPR006195">
    <property type="entry name" value="aa-tRNA-synth_II"/>
</dbReference>
<evidence type="ECO:0000256" key="18">
    <source>
        <dbReference type="ARBA" id="ARBA00035134"/>
    </source>
</evidence>
<dbReference type="Proteomes" id="UP000054995">
    <property type="component" value="Unassembled WGS sequence"/>
</dbReference>
<dbReference type="SUPFAM" id="SSF55681">
    <property type="entry name" value="Class II aaRS and biotin synthetases"/>
    <property type="match status" value="1"/>
</dbReference>
<keyword evidence="10" id="KW-0810">Translation regulation</keyword>
<dbReference type="GO" id="GO:0004828">
    <property type="term" value="F:serine-tRNA ligase activity"/>
    <property type="evidence" value="ECO:0007669"/>
    <property type="project" value="UniProtKB-EC"/>
</dbReference>
<evidence type="ECO:0000313" key="22">
    <source>
        <dbReference type="Proteomes" id="UP000054995"/>
    </source>
</evidence>
<dbReference type="PANTHER" id="PTHR16276:SF1">
    <property type="entry name" value="SMALL RIBOSOMAL SUBUNIT PROTEIN MS39"/>
    <property type="match status" value="1"/>
</dbReference>
<evidence type="ECO:0000256" key="9">
    <source>
        <dbReference type="ARBA" id="ARBA00022840"/>
    </source>
</evidence>
<dbReference type="GO" id="GO:0043024">
    <property type="term" value="F:ribosomal small subunit binding"/>
    <property type="evidence" value="ECO:0007669"/>
    <property type="project" value="InterPro"/>
</dbReference>
<feature type="domain" description="Aminoacyl-transfer RNA synthetases class-II family profile" evidence="20">
    <location>
        <begin position="754"/>
        <end position="989"/>
    </location>
</feature>
<dbReference type="GO" id="GO:0005739">
    <property type="term" value="C:mitochondrion"/>
    <property type="evidence" value="ECO:0007669"/>
    <property type="project" value="UniProtKB-SubCell"/>
</dbReference>
<keyword evidence="6" id="KW-0699">rRNA-binding</keyword>
<evidence type="ECO:0000313" key="21">
    <source>
        <dbReference type="EMBL" id="KRY93211.1"/>
    </source>
</evidence>
<dbReference type="Pfam" id="PF22330">
    <property type="entry name" value="Rib_mS39_PPR"/>
    <property type="match status" value="1"/>
</dbReference>
<dbReference type="Pfam" id="PF13812">
    <property type="entry name" value="PPR_3"/>
    <property type="match status" value="1"/>
</dbReference>
<dbReference type="GO" id="GO:0005524">
    <property type="term" value="F:ATP binding"/>
    <property type="evidence" value="ECO:0007669"/>
    <property type="project" value="UniProtKB-KW"/>
</dbReference>
<comment type="similarity">
    <text evidence="3">Belongs to the class-II aminoacyl-tRNA synthetase family. Type-1 seryl-tRNA synthetase subfamily.</text>
</comment>
<evidence type="ECO:0000256" key="7">
    <source>
        <dbReference type="ARBA" id="ARBA00022737"/>
    </source>
</evidence>
<evidence type="ECO:0000256" key="13">
    <source>
        <dbReference type="ARBA" id="ARBA00022980"/>
    </source>
</evidence>
<keyword evidence="15" id="KW-0030">Aminoacyl-tRNA synthetase</keyword>
<evidence type="ECO:0000256" key="5">
    <source>
        <dbReference type="ARBA" id="ARBA00022598"/>
    </source>
</evidence>
<dbReference type="InterPro" id="IPR002885">
    <property type="entry name" value="PPR_rpt"/>
</dbReference>
<accession>A0A0V1G4N9</accession>
<evidence type="ECO:0000259" key="20">
    <source>
        <dbReference type="PROSITE" id="PS50862"/>
    </source>
</evidence>
<dbReference type="OrthoDB" id="1204at2759"/>
<comment type="similarity">
    <text evidence="2">Belongs to the mitochondrion-specific ribosomal protein mS39 family.</text>
</comment>
<dbReference type="PRINTS" id="PR00981">
    <property type="entry name" value="TRNASYNTHSER"/>
</dbReference>
<evidence type="ECO:0000256" key="8">
    <source>
        <dbReference type="ARBA" id="ARBA00022741"/>
    </source>
</evidence>
<dbReference type="GO" id="GO:1990904">
    <property type="term" value="C:ribonucleoprotein complex"/>
    <property type="evidence" value="ECO:0007669"/>
    <property type="project" value="UniProtKB-KW"/>
</dbReference>
<dbReference type="AlphaFoldDB" id="A0A0V1G4N9"/>
<evidence type="ECO:0000256" key="3">
    <source>
        <dbReference type="ARBA" id="ARBA00010728"/>
    </source>
</evidence>
<feature type="repeat" description="PPR" evidence="19">
    <location>
        <begin position="220"/>
        <end position="254"/>
    </location>
</feature>
<keyword evidence="8" id="KW-0547">Nucleotide-binding</keyword>
<evidence type="ECO:0000256" key="10">
    <source>
        <dbReference type="ARBA" id="ARBA00022845"/>
    </source>
</evidence>
<keyword evidence="5 21" id="KW-0436">Ligase</keyword>
<dbReference type="PROSITE" id="PS51375">
    <property type="entry name" value="PPR"/>
    <property type="match status" value="1"/>
</dbReference>
<evidence type="ECO:0000256" key="1">
    <source>
        <dbReference type="ARBA" id="ARBA00004173"/>
    </source>
</evidence>
<gene>
    <name evidence="21" type="primary">Sars2</name>
    <name evidence="21" type="ORF">T4D_16551</name>
</gene>
<dbReference type="GO" id="GO:0006417">
    <property type="term" value="P:regulation of translation"/>
    <property type="evidence" value="ECO:0007669"/>
    <property type="project" value="UniProtKB-KW"/>
</dbReference>
<dbReference type="InterPro" id="IPR002317">
    <property type="entry name" value="Ser-tRNA-ligase_type_1"/>
</dbReference>
<dbReference type="EMBL" id="JYDT01000003">
    <property type="protein sequence ID" value="KRY93211.1"/>
    <property type="molecule type" value="Genomic_DNA"/>
</dbReference>
<keyword evidence="14" id="KW-0496">Mitochondrion</keyword>
<dbReference type="Gene3D" id="1.25.40.10">
    <property type="entry name" value="Tetratricopeptide repeat domain"/>
    <property type="match status" value="1"/>
</dbReference>